<dbReference type="Proteomes" id="UP001054837">
    <property type="component" value="Unassembled WGS sequence"/>
</dbReference>
<reference evidence="2 3" key="1">
    <citation type="submission" date="2021-06" db="EMBL/GenBank/DDBJ databases">
        <title>Caerostris darwini draft genome.</title>
        <authorList>
            <person name="Kono N."/>
            <person name="Arakawa K."/>
        </authorList>
    </citation>
    <scope>NUCLEOTIDE SEQUENCE [LARGE SCALE GENOMIC DNA]</scope>
</reference>
<comment type="caution">
    <text evidence="2">The sequence shown here is derived from an EMBL/GenBank/DDBJ whole genome shotgun (WGS) entry which is preliminary data.</text>
</comment>
<proteinExistence type="predicted"/>
<accession>A0AAV4RYA1</accession>
<organism evidence="2 3">
    <name type="scientific">Caerostris darwini</name>
    <dbReference type="NCBI Taxonomy" id="1538125"/>
    <lineage>
        <taxon>Eukaryota</taxon>
        <taxon>Metazoa</taxon>
        <taxon>Ecdysozoa</taxon>
        <taxon>Arthropoda</taxon>
        <taxon>Chelicerata</taxon>
        <taxon>Arachnida</taxon>
        <taxon>Araneae</taxon>
        <taxon>Araneomorphae</taxon>
        <taxon>Entelegynae</taxon>
        <taxon>Araneoidea</taxon>
        <taxon>Araneidae</taxon>
        <taxon>Caerostris</taxon>
    </lineage>
</organism>
<feature type="region of interest" description="Disordered" evidence="1">
    <location>
        <begin position="13"/>
        <end position="60"/>
    </location>
</feature>
<protein>
    <submittedName>
        <fullName evidence="2">Uncharacterized protein</fullName>
    </submittedName>
</protein>
<evidence type="ECO:0000313" key="2">
    <source>
        <dbReference type="EMBL" id="GIY25861.1"/>
    </source>
</evidence>
<name>A0AAV4RYA1_9ARAC</name>
<gene>
    <name evidence="2" type="ORF">CDAR_610041</name>
</gene>
<evidence type="ECO:0000256" key="1">
    <source>
        <dbReference type="SAM" id="MobiDB-lite"/>
    </source>
</evidence>
<dbReference type="EMBL" id="BPLQ01006861">
    <property type="protein sequence ID" value="GIY25861.1"/>
    <property type="molecule type" value="Genomic_DNA"/>
</dbReference>
<keyword evidence="3" id="KW-1185">Reference proteome</keyword>
<dbReference type="AlphaFoldDB" id="A0AAV4RYA1"/>
<feature type="compositionally biased region" description="Low complexity" evidence="1">
    <location>
        <begin position="30"/>
        <end position="44"/>
    </location>
</feature>
<feature type="region of interest" description="Disordered" evidence="1">
    <location>
        <begin position="92"/>
        <end position="113"/>
    </location>
</feature>
<sequence>MRFATVFCREMRATASDSQPPLLLPFFPESASRNPSSDPTSSPSSFPPSPLILSRKRVHNNHRRTVAVATHGDIEVGGRLCRTSTKKEKELKKEWPKKRKRETDIYRGEILTQ</sequence>
<evidence type="ECO:0000313" key="3">
    <source>
        <dbReference type="Proteomes" id="UP001054837"/>
    </source>
</evidence>